<name>A0A6B9LJ98_9CAUD</name>
<sequence>MIRETYASADPTDSAGVIIETDPHLAEVGVSMFAAFDQPDLEAALDASQVGAIVRQLTTWLAERAR</sequence>
<keyword evidence="2" id="KW-1185">Reference proteome</keyword>
<dbReference type="GeneID" id="60320961"/>
<dbReference type="KEGG" id="vg:60320961"/>
<reference evidence="1 2" key="1">
    <citation type="submission" date="2019-12" db="EMBL/GenBank/DDBJ databases">
        <authorList>
            <person name="Lauer M.J."/>
            <person name="Curtus N.L."/>
            <person name="Garlena R.A."/>
            <person name="Russell D.A."/>
            <person name="Pope W.H."/>
            <person name="Jacobs-Sera D."/>
            <person name="Hatfull G.F."/>
        </authorList>
    </citation>
    <scope>NUCLEOTIDE SEQUENCE [LARGE SCALE GENOMIC DNA]</scope>
</reference>
<evidence type="ECO:0000313" key="2">
    <source>
        <dbReference type="Proteomes" id="UP000463946"/>
    </source>
</evidence>
<accession>A0A6B9LJ98</accession>
<dbReference type="Proteomes" id="UP000463946">
    <property type="component" value="Segment"/>
</dbReference>
<protein>
    <submittedName>
        <fullName evidence="1">Uncharacterized protein</fullName>
    </submittedName>
</protein>
<dbReference type="EMBL" id="MN813686">
    <property type="protein sequence ID" value="QHB37399.1"/>
    <property type="molecule type" value="Genomic_DNA"/>
</dbReference>
<proteinExistence type="predicted"/>
<dbReference type="RefSeq" id="YP_009949556.1">
    <property type="nucleotide sequence ID" value="NC_051581.1"/>
</dbReference>
<gene>
    <name evidence="1" type="primary">97</name>
    <name evidence="1" type="ORF">PBI_BIRDSNEST_97</name>
</gene>
<organism evidence="1 2">
    <name type="scientific">Mycobacterium phage BirdsNest</name>
    <dbReference type="NCBI Taxonomy" id="2686231"/>
    <lineage>
        <taxon>Viruses</taxon>
        <taxon>Duplodnaviria</taxon>
        <taxon>Heunggongvirae</taxon>
        <taxon>Uroviricota</taxon>
        <taxon>Caudoviricetes</taxon>
        <taxon>Bclasvirinae</taxon>
        <taxon>Birdsnestvirus</taxon>
        <taxon>Birdsnestvirus birdsnest</taxon>
    </lineage>
</organism>
<evidence type="ECO:0000313" key="1">
    <source>
        <dbReference type="EMBL" id="QHB37399.1"/>
    </source>
</evidence>